<name>A0A2P2IUF0_RHIMU</name>
<evidence type="ECO:0000313" key="1">
    <source>
        <dbReference type="EMBL" id="MBW84872.1"/>
    </source>
</evidence>
<protein>
    <submittedName>
        <fullName evidence="1">Uncharacterized protein</fullName>
    </submittedName>
</protein>
<accession>A0A2P2IUF0</accession>
<sequence>MQFLKLDPQLLLEPLHALQLQLPDPLYQLTSQLQDQQLLPDYYQPLQVHQVQLLLPVSPLR</sequence>
<organism evidence="1">
    <name type="scientific">Rhizophora mucronata</name>
    <name type="common">Asiatic mangrove</name>
    <dbReference type="NCBI Taxonomy" id="61149"/>
    <lineage>
        <taxon>Eukaryota</taxon>
        <taxon>Viridiplantae</taxon>
        <taxon>Streptophyta</taxon>
        <taxon>Embryophyta</taxon>
        <taxon>Tracheophyta</taxon>
        <taxon>Spermatophyta</taxon>
        <taxon>Magnoliopsida</taxon>
        <taxon>eudicotyledons</taxon>
        <taxon>Gunneridae</taxon>
        <taxon>Pentapetalae</taxon>
        <taxon>rosids</taxon>
        <taxon>fabids</taxon>
        <taxon>Malpighiales</taxon>
        <taxon>Rhizophoraceae</taxon>
        <taxon>Rhizophora</taxon>
    </lineage>
</organism>
<dbReference type="EMBL" id="GGEC01004389">
    <property type="protein sequence ID" value="MBW84872.1"/>
    <property type="molecule type" value="Transcribed_RNA"/>
</dbReference>
<proteinExistence type="predicted"/>
<reference evidence="1" key="1">
    <citation type="submission" date="2018-02" db="EMBL/GenBank/DDBJ databases">
        <title>Rhizophora mucronata_Transcriptome.</title>
        <authorList>
            <person name="Meera S.P."/>
            <person name="Sreeshan A."/>
            <person name="Augustine A."/>
        </authorList>
    </citation>
    <scope>NUCLEOTIDE SEQUENCE</scope>
    <source>
        <tissue evidence="1">Leaf</tissue>
    </source>
</reference>
<dbReference type="AlphaFoldDB" id="A0A2P2IUF0"/>